<dbReference type="Gene3D" id="2.60.120.200">
    <property type="match status" value="1"/>
</dbReference>
<dbReference type="InterPro" id="IPR013320">
    <property type="entry name" value="ConA-like_dom_sf"/>
</dbReference>
<keyword evidence="3 6" id="KW-0326">Glycosidase</keyword>
<dbReference type="SUPFAM" id="SSF49899">
    <property type="entry name" value="Concanavalin A-like lectins/glucanases"/>
    <property type="match status" value="1"/>
</dbReference>
<feature type="active site" description="Proton acceptor" evidence="4">
    <location>
        <position position="36"/>
    </location>
</feature>
<dbReference type="Gene3D" id="2.115.10.20">
    <property type="entry name" value="Glycosyl hydrolase domain, family 43"/>
    <property type="match status" value="1"/>
</dbReference>
<dbReference type="InterPro" id="IPR023296">
    <property type="entry name" value="Glyco_hydro_beta-prop_sf"/>
</dbReference>
<dbReference type="Proteomes" id="UP000261245">
    <property type="component" value="Unassembled WGS sequence"/>
</dbReference>
<sequence length="520" mass="58589">MKKQKLFVLLWMLVLTCLPVSAEEYRNPVIPGYHPDPSVCRVGDTFYLVNSSFQYFPGVPIFQSKDLVHWQQIGNVLDRESQVPLKGASSWLGIYAPTIRYHEGTYYMITTNVGNGGNFMVTAKDPRGPWSEPVWLKQQGIDPSLYFENGKCYMVSNPGDAIWLCEINPKTGEQLTESRKLWQGDGGRYPEGPHIYKKDGYYYLLISEGGTELAHRLTIARSRNIEGPYESNPNNPLLTNCSRLGQSMQIQGTGHGDLVQAADGSWWMVFLAYRNFGGSYHHLGRETYLAPVEWKEGEWPVVNGGLPADTLMKAKLLPGVPLEKHLEADAEDAPTTGSFEWVQLQNPIPDKYLRNDTMAVDEKFFVRLYPHGTLTENQQPTFVGRRQESANFILETDVVTKGDAEAGLSVYQIHDGHLDLFVSKKQVALRCKLKSIDYVVKSVPRLRKDAVKLRISSDGEMYRFAYSFDGKKFHDLGSMNCSLMSTEVAGGFTGVVLGMFAEGKEKSGYADFGYFHYNEK</sequence>
<organism evidence="9 10">
    <name type="scientific">Segatella copri</name>
    <dbReference type="NCBI Taxonomy" id="165179"/>
    <lineage>
        <taxon>Bacteria</taxon>
        <taxon>Pseudomonadati</taxon>
        <taxon>Bacteroidota</taxon>
        <taxon>Bacteroidia</taxon>
        <taxon>Bacteroidales</taxon>
        <taxon>Prevotellaceae</taxon>
        <taxon>Segatella</taxon>
    </lineage>
</organism>
<accession>A0AA92THU0</accession>
<dbReference type="GO" id="GO:0004553">
    <property type="term" value="F:hydrolase activity, hydrolyzing O-glycosyl compounds"/>
    <property type="evidence" value="ECO:0007669"/>
    <property type="project" value="InterPro"/>
</dbReference>
<evidence type="ECO:0000256" key="5">
    <source>
        <dbReference type="PIRSR" id="PIRSR606710-2"/>
    </source>
</evidence>
<evidence type="ECO:0000256" key="3">
    <source>
        <dbReference type="ARBA" id="ARBA00023295"/>
    </source>
</evidence>
<keyword evidence="2 6" id="KW-0378">Hydrolase</keyword>
<dbReference type="InterPro" id="IPR006710">
    <property type="entry name" value="Glyco_hydro_43"/>
</dbReference>
<evidence type="ECO:0000256" key="6">
    <source>
        <dbReference type="RuleBase" id="RU361187"/>
    </source>
</evidence>
<evidence type="ECO:0000256" key="1">
    <source>
        <dbReference type="ARBA" id="ARBA00009865"/>
    </source>
</evidence>
<dbReference type="GO" id="GO:0005975">
    <property type="term" value="P:carbohydrate metabolic process"/>
    <property type="evidence" value="ECO:0007669"/>
    <property type="project" value="InterPro"/>
</dbReference>
<comment type="caution">
    <text evidence="9">The sequence shown here is derived from an EMBL/GenBank/DDBJ whole genome shotgun (WGS) entry which is preliminary data.</text>
</comment>
<dbReference type="PANTHER" id="PTHR42812">
    <property type="entry name" value="BETA-XYLOSIDASE"/>
    <property type="match status" value="1"/>
</dbReference>
<gene>
    <name evidence="9" type="ORF">DXB80_02295</name>
</gene>
<feature type="domain" description="Beta-xylosidase C-terminal Concanavalin A-like" evidence="8">
    <location>
        <begin position="338"/>
        <end position="518"/>
    </location>
</feature>
<evidence type="ECO:0000256" key="4">
    <source>
        <dbReference type="PIRSR" id="PIRSR606710-1"/>
    </source>
</evidence>
<keyword evidence="7" id="KW-0732">Signal</keyword>
<dbReference type="AlphaFoldDB" id="A0AA92THU0"/>
<feature type="site" description="Important for catalytic activity, responsible for pKa modulation of the active site Glu and correct orientation of both the proton donor and substrate" evidence="5">
    <location>
        <position position="142"/>
    </location>
</feature>
<protein>
    <submittedName>
        <fullName evidence="9">Glycoside hydrolase family 43 protein</fullName>
    </submittedName>
</protein>
<feature type="chain" id="PRO_5043279021" evidence="7">
    <location>
        <begin position="23"/>
        <end position="520"/>
    </location>
</feature>
<proteinExistence type="inferred from homology"/>
<dbReference type="SUPFAM" id="SSF75005">
    <property type="entry name" value="Arabinanase/levansucrase/invertase"/>
    <property type="match status" value="1"/>
</dbReference>
<evidence type="ECO:0000313" key="10">
    <source>
        <dbReference type="Proteomes" id="UP000261245"/>
    </source>
</evidence>
<evidence type="ECO:0000256" key="2">
    <source>
        <dbReference type="ARBA" id="ARBA00022801"/>
    </source>
</evidence>
<dbReference type="InterPro" id="IPR051795">
    <property type="entry name" value="Glycosyl_Hydrlase_43"/>
</dbReference>
<dbReference type="RefSeq" id="WP_117727207.1">
    <property type="nucleotide sequence ID" value="NZ_QRSU01000003.1"/>
</dbReference>
<feature type="active site" description="Proton donor" evidence="4">
    <location>
        <position position="191"/>
    </location>
</feature>
<evidence type="ECO:0000256" key="7">
    <source>
        <dbReference type="SAM" id="SignalP"/>
    </source>
</evidence>
<dbReference type="Pfam" id="PF04616">
    <property type="entry name" value="Glyco_hydro_43"/>
    <property type="match status" value="1"/>
</dbReference>
<dbReference type="CDD" id="cd18617">
    <property type="entry name" value="GH43_XynB-like"/>
    <property type="match status" value="1"/>
</dbReference>
<comment type="similarity">
    <text evidence="1 6">Belongs to the glycosyl hydrolase 43 family.</text>
</comment>
<dbReference type="Pfam" id="PF17851">
    <property type="entry name" value="GH43_C2"/>
    <property type="match status" value="1"/>
</dbReference>
<feature type="signal peptide" evidence="7">
    <location>
        <begin position="1"/>
        <end position="22"/>
    </location>
</feature>
<dbReference type="InterPro" id="IPR041542">
    <property type="entry name" value="GH43_C2"/>
</dbReference>
<name>A0AA92THU0_9BACT</name>
<reference evidence="9 10" key="1">
    <citation type="submission" date="2018-08" db="EMBL/GenBank/DDBJ databases">
        <title>A genome reference for cultivated species of the human gut microbiota.</title>
        <authorList>
            <person name="Zou Y."/>
            <person name="Xue W."/>
            <person name="Luo G."/>
        </authorList>
    </citation>
    <scope>NUCLEOTIDE SEQUENCE [LARGE SCALE GENOMIC DNA]</scope>
    <source>
        <strain evidence="9 10">OM06-11</strain>
    </source>
</reference>
<dbReference type="EMBL" id="QSUC01000003">
    <property type="protein sequence ID" value="RGN12379.1"/>
    <property type="molecule type" value="Genomic_DNA"/>
</dbReference>
<evidence type="ECO:0000259" key="8">
    <source>
        <dbReference type="Pfam" id="PF17851"/>
    </source>
</evidence>
<evidence type="ECO:0000313" key="9">
    <source>
        <dbReference type="EMBL" id="RGN12379.1"/>
    </source>
</evidence>
<dbReference type="PANTHER" id="PTHR42812:SF12">
    <property type="entry name" value="BETA-XYLOSIDASE-RELATED"/>
    <property type="match status" value="1"/>
</dbReference>